<evidence type="ECO:0000313" key="3">
    <source>
        <dbReference type="EMBL" id="KWX08285.1"/>
    </source>
</evidence>
<reference evidence="4" key="1">
    <citation type="submission" date="2015-02" db="EMBL/GenBank/DDBJ databases">
        <title>Physiological reanalysis, assessment of diazotrophy, and genome sequences of multiple isolates of Streptomyces thermoautotrophicus.</title>
        <authorList>
            <person name="MacKellar D.C."/>
            <person name="Lieber L."/>
            <person name="Norman J."/>
            <person name="Bolger A."/>
            <person name="Tobin C."/>
            <person name="Murray J.W."/>
            <person name="Friesen M."/>
            <person name="Prell J."/>
        </authorList>
    </citation>
    <scope>NUCLEOTIDE SEQUENCE [LARGE SCALE GENOMIC DNA]</scope>
    <source>
        <strain evidence="4">UBT1</strain>
    </source>
</reference>
<dbReference type="Gene3D" id="1.25.10.10">
    <property type="entry name" value="Leucine-rich Repeat Variant"/>
    <property type="match status" value="1"/>
</dbReference>
<dbReference type="SUPFAM" id="SSF48371">
    <property type="entry name" value="ARM repeat"/>
    <property type="match status" value="1"/>
</dbReference>
<comment type="caution">
    <text evidence="2">The sequence shown here is derived from an EMBL/GenBank/DDBJ whole genome shotgun (WGS) entry which is preliminary data.</text>
</comment>
<protein>
    <submittedName>
        <fullName evidence="2">Uncharacterized protein</fullName>
    </submittedName>
</protein>
<evidence type="ECO:0000313" key="2">
    <source>
        <dbReference type="EMBL" id="KWW97573.1"/>
    </source>
</evidence>
<feature type="region of interest" description="Disordered" evidence="1">
    <location>
        <begin position="1"/>
        <end position="41"/>
    </location>
</feature>
<evidence type="ECO:0000313" key="4">
    <source>
        <dbReference type="Proteomes" id="UP000070598"/>
    </source>
</evidence>
<dbReference type="Proteomes" id="UP000070598">
    <property type="component" value="Unassembled WGS sequence"/>
</dbReference>
<sequence>MDWRAEEPAHSPGEAPDEPAGTASPPPDAEDDLDEQLDEEQQRVEEEIIRLLRRVGVSTWLNPVFAGPVSFGGHAAGRDVTFGAVAGMAVRVTGPVPVDAVDTLRAVYVPFEAYDRALWTLRRHHVLILCGPASSGKHTSALCLLGAVAGERLWSLDAEAWLDQIDERDLREGCGYLIDTLPLERTRALTPTRINWLARLLEERDAYLVVTVAEQPERLPVDRLDQYLVEHRPPDPRDLLYSHLGWRLGGRERVDETLLADMEVVRALEAAPLPGQVAELAAVLAQVARGDLTLDAALDRLRERARGRAKQLLAARPDDDPAESLRLRAFLIALSVFNDLPYTQVVDAAEALETELRQVEVPGAQPGRPIFAHPRQYWLQVAHAKVETRPAASWRRRPVECVAFRNPALPMAVLDVVWQDYDAARSPILRWLRQLAGSRGVEIRVRAAQAVGKFAVHDFDHVYQEVIHPWASSPRRQERESAAWALEIVACDSELAPQVRRLLRNWCRSGSLARQRTAVLAYGTDIGALFPDDALRNLTYFSRNERPDVIRAVGNSLAEMFEAGRQADVLHTLRGWTASTDRRQRRLGIRCFVRLVQNTRLDSVGTRPALLADDERWLDGVTGLWRAALVEPGVRAEAWEALCQWFSWADTDPGLLTPLIALAGELAADEAVRERLRFYLRVWSSHRQQTLASAEKVLSSVMKD</sequence>
<reference evidence="2 5" key="2">
    <citation type="submission" date="2015-02" db="EMBL/GenBank/DDBJ databases">
        <title>Physiological reanalysis, assessment of diazotrophy, and genome sequences of multiple isolates of Streptomyces thermoautotrophicus.</title>
        <authorList>
            <person name="MacKellar D.C."/>
            <person name="Lieber L."/>
            <person name="Norman J."/>
            <person name="Bolger A."/>
            <person name="Tobin C."/>
            <person name="Murray J.W."/>
            <person name="Prell J."/>
        </authorList>
    </citation>
    <scope>NUCLEOTIDE SEQUENCE [LARGE SCALE GENOMIC DNA]</scope>
    <source>
        <strain evidence="2 5">UBT1</strain>
    </source>
</reference>
<organism evidence="2 5">
    <name type="scientific">Carbonactinospora thermoautotrophica</name>
    <dbReference type="NCBI Taxonomy" id="1469144"/>
    <lineage>
        <taxon>Bacteria</taxon>
        <taxon>Bacillati</taxon>
        <taxon>Actinomycetota</taxon>
        <taxon>Actinomycetes</taxon>
        <taxon>Kitasatosporales</taxon>
        <taxon>Carbonactinosporaceae</taxon>
        <taxon>Carbonactinospora</taxon>
    </lineage>
</organism>
<proteinExistence type="predicted"/>
<accession>A0A132MIF4</accession>
<dbReference type="EMBL" id="JYIK01000995">
    <property type="protein sequence ID" value="KWX08285.1"/>
    <property type="molecule type" value="Genomic_DNA"/>
</dbReference>
<evidence type="ECO:0000313" key="5">
    <source>
        <dbReference type="Proteomes" id="UP000070659"/>
    </source>
</evidence>
<dbReference type="EMBL" id="JYIJ01000019">
    <property type="protein sequence ID" value="KWW97573.1"/>
    <property type="molecule type" value="Genomic_DNA"/>
</dbReference>
<name>A0A132MIF4_9ACTN</name>
<dbReference type="AlphaFoldDB" id="A0A132MIF4"/>
<gene>
    <name evidence="2" type="ORF">TH66_18495</name>
    <name evidence="3" type="ORF">TR74_15670</name>
</gene>
<dbReference type="InterPro" id="IPR016024">
    <property type="entry name" value="ARM-type_fold"/>
</dbReference>
<feature type="compositionally biased region" description="Acidic residues" evidence="1">
    <location>
        <begin position="28"/>
        <end position="39"/>
    </location>
</feature>
<dbReference type="InterPro" id="IPR011989">
    <property type="entry name" value="ARM-like"/>
</dbReference>
<dbReference type="Proteomes" id="UP000070659">
    <property type="component" value="Unassembled WGS sequence"/>
</dbReference>
<dbReference type="PATRIC" id="fig|1469144.8.peg.266"/>
<evidence type="ECO:0000256" key="1">
    <source>
        <dbReference type="SAM" id="MobiDB-lite"/>
    </source>
</evidence>